<dbReference type="Ensembl" id="ENSNVIT00000007388.1">
    <property type="protein sequence ID" value="ENSNVIP00000006284.1"/>
    <property type="gene ID" value="ENSNVIG00000005020.1"/>
</dbReference>
<keyword evidence="2" id="KW-0472">Membrane</keyword>
<dbReference type="GeneTree" id="ENSGT01150000287273"/>
<evidence type="ECO:0000256" key="1">
    <source>
        <dbReference type="SAM" id="MobiDB-lite"/>
    </source>
</evidence>
<proteinExistence type="predicted"/>
<evidence type="ECO:0000313" key="4">
    <source>
        <dbReference type="Proteomes" id="UP000694425"/>
    </source>
</evidence>
<feature type="region of interest" description="Disordered" evidence="1">
    <location>
        <begin position="65"/>
        <end position="87"/>
    </location>
</feature>
<organism evidence="3 4">
    <name type="scientific">Neovison vison</name>
    <name type="common">American mink</name>
    <name type="synonym">Mustela vison</name>
    <dbReference type="NCBI Taxonomy" id="452646"/>
    <lineage>
        <taxon>Eukaryota</taxon>
        <taxon>Metazoa</taxon>
        <taxon>Chordata</taxon>
        <taxon>Craniata</taxon>
        <taxon>Vertebrata</taxon>
        <taxon>Euteleostomi</taxon>
        <taxon>Mammalia</taxon>
        <taxon>Eutheria</taxon>
        <taxon>Laurasiatheria</taxon>
        <taxon>Carnivora</taxon>
        <taxon>Caniformia</taxon>
        <taxon>Musteloidea</taxon>
        <taxon>Mustelidae</taxon>
        <taxon>Mustelinae</taxon>
        <taxon>Neogale</taxon>
    </lineage>
</organism>
<keyword evidence="4" id="KW-1185">Reference proteome</keyword>
<reference evidence="3" key="1">
    <citation type="submission" date="2025-08" db="UniProtKB">
        <authorList>
            <consortium name="Ensembl"/>
        </authorList>
    </citation>
    <scope>IDENTIFICATION</scope>
</reference>
<name>A0A8C7EL09_NEOVI</name>
<keyword evidence="2" id="KW-0812">Transmembrane</keyword>
<evidence type="ECO:0000256" key="2">
    <source>
        <dbReference type="SAM" id="Phobius"/>
    </source>
</evidence>
<protein>
    <submittedName>
        <fullName evidence="3">Uncharacterized protein</fullName>
    </submittedName>
</protein>
<sequence length="97" mass="11571">MKVICLIEVSGCLVKNSEVAQKYISELTELKKNKDYMQPDKNLFLHFLFLFFFKILFIYLTEITSRRRGRQREREGSRLPPQPTSLSHIHIYSTQNF</sequence>
<dbReference type="AlphaFoldDB" id="A0A8C7EL09"/>
<reference evidence="3" key="2">
    <citation type="submission" date="2025-09" db="UniProtKB">
        <authorList>
            <consortium name="Ensembl"/>
        </authorList>
    </citation>
    <scope>IDENTIFICATION</scope>
</reference>
<keyword evidence="2" id="KW-1133">Transmembrane helix</keyword>
<evidence type="ECO:0000313" key="3">
    <source>
        <dbReference type="Ensembl" id="ENSNVIP00000006284.1"/>
    </source>
</evidence>
<feature type="transmembrane region" description="Helical" evidence="2">
    <location>
        <begin position="43"/>
        <end position="61"/>
    </location>
</feature>
<accession>A0A8C7EL09</accession>
<dbReference type="Proteomes" id="UP000694425">
    <property type="component" value="Unplaced"/>
</dbReference>